<dbReference type="PROSITE" id="PS51123">
    <property type="entry name" value="OMPA_2"/>
    <property type="match status" value="1"/>
</dbReference>
<dbReference type="Gene3D" id="3.30.1330.60">
    <property type="entry name" value="OmpA-like domain"/>
    <property type="match status" value="1"/>
</dbReference>
<evidence type="ECO:0000256" key="1">
    <source>
        <dbReference type="ARBA" id="ARBA00004442"/>
    </source>
</evidence>
<comment type="subcellular location">
    <subcellularLocation>
        <location evidence="1">Cell outer membrane</location>
    </subcellularLocation>
</comment>
<keyword evidence="7" id="KW-1185">Reference proteome</keyword>
<evidence type="ECO:0000256" key="3">
    <source>
        <dbReference type="ARBA" id="ARBA00023237"/>
    </source>
</evidence>
<gene>
    <name evidence="6" type="ORF">LO744_17505</name>
</gene>
<accession>A0A9Q3V763</accession>
<dbReference type="InterPro" id="IPR036737">
    <property type="entry name" value="OmpA-like_sf"/>
</dbReference>
<sequence length="910" mass="103164">MSKGIKKIKFVPQPNEANNSNSRVSADKWVIVPANKKAHFYIKEWHADTTEAQKKGHLYWMVLDKDRKKIIDRIQYMTDKYFSYKIPKRLCGYPYYVEASMTGKPDIQFTGLVLLANCPPLIISSIWSRTRGGKNVKNTEDNNFGFCYGEEIHFHADTEGINGEVVVVEVYNEMWNGNYKMRTLYNVTVTDGQINLKIPNTSEWKSSIKFIQDNEEFYVKIKRKNGGYLRDKDGVTEHGKYLNIKNELKVVNKTKPSNQSTILVGSTEKNHQGVGLCKFKQIVITDDKNISIFEEGKTKLKRKAHTSYNEIVETIHFDFNKNNIRADDRKTLDVIASKLKNNKHSNVIIEGHADERGPGDFNLRLSQNRSEAVAQYLKQQGLSSTKFLPHGLGENQLIYKGTDLTEKQHEENRRAKIRFSVIDHDELSLIYEVIAPPYDSTNKKKINIQVNNFENKGCIGSHEKNIIITDIGQVKNGNEKVESFPVPSKQYEVYSDLSVFNAFPIQYIWPASTTPNKTNIHIHSCTYFANKNIPTVIVKTYPDVKWTLELFFNLTNDLGVKWQNLDPHEHKEWQKKAGKMGAEKRWKQKDASLGFSLKAKWDNDRRENEFKYEYETKIKKLYEIFSSIGAIADGITSQTKGCSPTGIPMTFAVKPPNINFTGDWYLAHPKNNNQVLGTHVDLHLIAKPLIGLEVTIDLLGTAVFVGSQIVGAGPGVTELYKRIQGKLKKGVKFGNDDVAFKANIDIYMDLVVTQTINLDTHLIFNTEEEIKDSKLKVEGSSRLKVELKVGVKIRGELSVVVLTVSAYFEASASGDASITFGHTINYADDKGGLYYRPILGFDGLNAKYLVEVSAGLAIKIVKDKHAVEDNEKYTLAEGNYPNVIPPFDVVKELEKLFGINANIPLIKNDK</sequence>
<dbReference type="Pfam" id="PF00691">
    <property type="entry name" value="OmpA"/>
    <property type="match status" value="1"/>
</dbReference>
<protein>
    <submittedName>
        <fullName evidence="6">OmpA family protein</fullName>
    </submittedName>
</protein>
<keyword evidence="3" id="KW-0998">Cell outer membrane</keyword>
<name>A0A9Q3V763_9FLAO</name>
<dbReference type="InterPro" id="IPR006664">
    <property type="entry name" value="OMP_bac"/>
</dbReference>
<dbReference type="PANTHER" id="PTHR30329">
    <property type="entry name" value="STATOR ELEMENT OF FLAGELLAR MOTOR COMPLEX"/>
    <property type="match status" value="1"/>
</dbReference>
<dbReference type="PRINTS" id="PR01021">
    <property type="entry name" value="OMPADOMAIN"/>
</dbReference>
<organism evidence="6 7">
    <name type="scientific">Chryseobacterium turcicum</name>
    <dbReference type="NCBI Taxonomy" id="2898076"/>
    <lineage>
        <taxon>Bacteria</taxon>
        <taxon>Pseudomonadati</taxon>
        <taxon>Bacteroidota</taxon>
        <taxon>Flavobacteriia</taxon>
        <taxon>Flavobacteriales</taxon>
        <taxon>Weeksellaceae</taxon>
        <taxon>Chryseobacterium group</taxon>
        <taxon>Chryseobacterium</taxon>
    </lineage>
</organism>
<proteinExistence type="predicted"/>
<dbReference type="GO" id="GO:0009279">
    <property type="term" value="C:cell outer membrane"/>
    <property type="evidence" value="ECO:0007669"/>
    <property type="project" value="UniProtKB-SubCell"/>
</dbReference>
<dbReference type="PANTHER" id="PTHR30329:SF21">
    <property type="entry name" value="LIPOPROTEIN YIAD-RELATED"/>
    <property type="match status" value="1"/>
</dbReference>
<reference evidence="6" key="1">
    <citation type="submission" date="2021-11" db="EMBL/GenBank/DDBJ databases">
        <title>Description of novel Chryseobacterium species.</title>
        <authorList>
            <person name="Saticioglu I.B."/>
            <person name="Ay H."/>
            <person name="Altun S."/>
            <person name="Duman M."/>
        </authorList>
    </citation>
    <scope>NUCLEOTIDE SEQUENCE</scope>
    <source>
        <strain evidence="6">C-17</strain>
    </source>
</reference>
<evidence type="ECO:0000259" key="5">
    <source>
        <dbReference type="PROSITE" id="PS51123"/>
    </source>
</evidence>
<dbReference type="SUPFAM" id="SSF103088">
    <property type="entry name" value="OmpA-like"/>
    <property type="match status" value="1"/>
</dbReference>
<evidence type="ECO:0000313" key="7">
    <source>
        <dbReference type="Proteomes" id="UP001108025"/>
    </source>
</evidence>
<keyword evidence="2 4" id="KW-0472">Membrane</keyword>
<dbReference type="EMBL" id="JAJNAY010000002">
    <property type="protein sequence ID" value="MCD1118639.1"/>
    <property type="molecule type" value="Genomic_DNA"/>
</dbReference>
<dbReference type="InterPro" id="IPR050330">
    <property type="entry name" value="Bact_OuterMem_StrucFunc"/>
</dbReference>
<dbReference type="InterPro" id="IPR006665">
    <property type="entry name" value="OmpA-like"/>
</dbReference>
<evidence type="ECO:0000313" key="6">
    <source>
        <dbReference type="EMBL" id="MCD1118639.1"/>
    </source>
</evidence>
<dbReference type="RefSeq" id="WP_230671675.1">
    <property type="nucleotide sequence ID" value="NZ_JAJNAY010000002.1"/>
</dbReference>
<dbReference type="Proteomes" id="UP001108025">
    <property type="component" value="Unassembled WGS sequence"/>
</dbReference>
<evidence type="ECO:0000256" key="2">
    <source>
        <dbReference type="ARBA" id="ARBA00023136"/>
    </source>
</evidence>
<feature type="domain" description="OmpA-like" evidence="5">
    <location>
        <begin position="304"/>
        <end position="423"/>
    </location>
</feature>
<dbReference type="CDD" id="cd07185">
    <property type="entry name" value="OmpA_C-like"/>
    <property type="match status" value="1"/>
</dbReference>
<dbReference type="AlphaFoldDB" id="A0A9Q3V763"/>
<evidence type="ECO:0000256" key="4">
    <source>
        <dbReference type="PROSITE-ProRule" id="PRU00473"/>
    </source>
</evidence>
<comment type="caution">
    <text evidence="6">The sequence shown here is derived from an EMBL/GenBank/DDBJ whole genome shotgun (WGS) entry which is preliminary data.</text>
</comment>